<sequence>MIPCWANLGCCYRLLHSILALCGRAHPTPPSICTFCGRQPPGDACLQPAVVRLPYRQTLRLFHRHFSPFGSNKVRVPRLVTRRWQITLGHLHGTHTCPAQSQPASPPCLHAYQSHHQNDSRKSGTRSLSEHPFSVHSLRTTVAGLDSSLVTPKERDRLPRRHPRI</sequence>
<dbReference type="AlphaFoldDB" id="A0AAE0UAV7"/>
<evidence type="ECO:0000313" key="3">
    <source>
        <dbReference type="EMBL" id="KAK3396819.1"/>
    </source>
</evidence>
<keyword evidence="2" id="KW-0732">Signal</keyword>
<reference evidence="3" key="1">
    <citation type="journal article" date="2023" name="Mol. Phylogenet. Evol.">
        <title>Genome-scale phylogeny and comparative genomics of the fungal order Sordariales.</title>
        <authorList>
            <person name="Hensen N."/>
            <person name="Bonometti L."/>
            <person name="Westerberg I."/>
            <person name="Brannstrom I.O."/>
            <person name="Guillou S."/>
            <person name="Cros-Aarteil S."/>
            <person name="Calhoun S."/>
            <person name="Haridas S."/>
            <person name="Kuo A."/>
            <person name="Mondo S."/>
            <person name="Pangilinan J."/>
            <person name="Riley R."/>
            <person name="LaButti K."/>
            <person name="Andreopoulos B."/>
            <person name="Lipzen A."/>
            <person name="Chen C."/>
            <person name="Yan M."/>
            <person name="Daum C."/>
            <person name="Ng V."/>
            <person name="Clum A."/>
            <person name="Steindorff A."/>
            <person name="Ohm R.A."/>
            <person name="Martin F."/>
            <person name="Silar P."/>
            <person name="Natvig D.O."/>
            <person name="Lalanne C."/>
            <person name="Gautier V."/>
            <person name="Ament-Velasquez S.L."/>
            <person name="Kruys A."/>
            <person name="Hutchinson M.I."/>
            <person name="Powell A.J."/>
            <person name="Barry K."/>
            <person name="Miller A.N."/>
            <person name="Grigoriev I.V."/>
            <person name="Debuchy R."/>
            <person name="Gladieux P."/>
            <person name="Hiltunen Thoren M."/>
            <person name="Johannesson H."/>
        </authorList>
    </citation>
    <scope>NUCLEOTIDE SEQUENCE</scope>
    <source>
        <strain evidence="3">FGSC 1904</strain>
    </source>
</reference>
<feature type="chain" id="PRO_5042187939" description="Secreted protein" evidence="2">
    <location>
        <begin position="26"/>
        <end position="165"/>
    </location>
</feature>
<keyword evidence="4" id="KW-1185">Reference proteome</keyword>
<reference evidence="3" key="2">
    <citation type="submission" date="2023-07" db="EMBL/GenBank/DDBJ databases">
        <authorList>
            <consortium name="Lawrence Berkeley National Laboratory"/>
            <person name="Haridas S."/>
            <person name="Hensen N."/>
            <person name="Bonometti L."/>
            <person name="Westerberg I."/>
            <person name="Brannstrom I.O."/>
            <person name="Guillou S."/>
            <person name="Cros-Aarteil S."/>
            <person name="Calhoun S."/>
            <person name="Kuo A."/>
            <person name="Mondo S."/>
            <person name="Pangilinan J."/>
            <person name="Riley R."/>
            <person name="LaButti K."/>
            <person name="Andreopoulos B."/>
            <person name="Lipzen A."/>
            <person name="Chen C."/>
            <person name="Yanf M."/>
            <person name="Daum C."/>
            <person name="Ng V."/>
            <person name="Clum A."/>
            <person name="Steindorff A."/>
            <person name="Ohm R."/>
            <person name="Martin F."/>
            <person name="Silar P."/>
            <person name="Natvig D."/>
            <person name="Lalanne C."/>
            <person name="Gautier V."/>
            <person name="Ament-velasquez S.L."/>
            <person name="Kruys A."/>
            <person name="Hutchinson M.I."/>
            <person name="Powell A.J."/>
            <person name="Barry K."/>
            <person name="Miller A.N."/>
            <person name="Grigoriev I.V."/>
            <person name="Debuchy R."/>
            <person name="Gladieux P."/>
            <person name="Thoren M.H."/>
            <person name="Johannesson H."/>
        </authorList>
    </citation>
    <scope>NUCLEOTIDE SEQUENCE</scope>
    <source>
        <strain evidence="3">FGSC 1904</strain>
    </source>
</reference>
<evidence type="ECO:0008006" key="5">
    <source>
        <dbReference type="Google" id="ProtNLM"/>
    </source>
</evidence>
<organism evidence="3 4">
    <name type="scientific">Sordaria brevicollis</name>
    <dbReference type="NCBI Taxonomy" id="83679"/>
    <lineage>
        <taxon>Eukaryota</taxon>
        <taxon>Fungi</taxon>
        <taxon>Dikarya</taxon>
        <taxon>Ascomycota</taxon>
        <taxon>Pezizomycotina</taxon>
        <taxon>Sordariomycetes</taxon>
        <taxon>Sordariomycetidae</taxon>
        <taxon>Sordariales</taxon>
        <taxon>Sordariaceae</taxon>
        <taxon>Sordaria</taxon>
    </lineage>
</organism>
<evidence type="ECO:0000256" key="2">
    <source>
        <dbReference type="SAM" id="SignalP"/>
    </source>
</evidence>
<gene>
    <name evidence="3" type="ORF">B0T20DRAFT_243670</name>
</gene>
<proteinExistence type="predicted"/>
<comment type="caution">
    <text evidence="3">The sequence shown here is derived from an EMBL/GenBank/DDBJ whole genome shotgun (WGS) entry which is preliminary data.</text>
</comment>
<dbReference type="EMBL" id="JAUTDP010000008">
    <property type="protein sequence ID" value="KAK3396819.1"/>
    <property type="molecule type" value="Genomic_DNA"/>
</dbReference>
<protein>
    <recommendedName>
        <fullName evidence="5">Secreted protein</fullName>
    </recommendedName>
</protein>
<dbReference type="Proteomes" id="UP001281003">
    <property type="component" value="Unassembled WGS sequence"/>
</dbReference>
<accession>A0AAE0UAV7</accession>
<evidence type="ECO:0000313" key="4">
    <source>
        <dbReference type="Proteomes" id="UP001281003"/>
    </source>
</evidence>
<name>A0AAE0UAV7_SORBR</name>
<feature type="region of interest" description="Disordered" evidence="1">
    <location>
        <begin position="96"/>
        <end position="133"/>
    </location>
</feature>
<evidence type="ECO:0000256" key="1">
    <source>
        <dbReference type="SAM" id="MobiDB-lite"/>
    </source>
</evidence>
<feature type="signal peptide" evidence="2">
    <location>
        <begin position="1"/>
        <end position="25"/>
    </location>
</feature>